<proteinExistence type="predicted"/>
<evidence type="ECO:0000313" key="1">
    <source>
        <dbReference type="EMBL" id="SUM32956.1"/>
    </source>
</evidence>
<protein>
    <submittedName>
        <fullName evidence="1">Uncharacterized protein</fullName>
    </submittedName>
</protein>
<dbReference type="AlphaFoldDB" id="A0A380FHY1"/>
<name>A0A380FHY1_STAGA</name>
<organism evidence="1 2">
    <name type="scientific">Staphylococcus gallinarum</name>
    <dbReference type="NCBI Taxonomy" id="1293"/>
    <lineage>
        <taxon>Bacteria</taxon>
        <taxon>Bacillati</taxon>
        <taxon>Bacillota</taxon>
        <taxon>Bacilli</taxon>
        <taxon>Bacillales</taxon>
        <taxon>Staphylococcaceae</taxon>
        <taxon>Staphylococcus</taxon>
    </lineage>
</organism>
<reference evidence="1 2" key="1">
    <citation type="submission" date="2018-06" db="EMBL/GenBank/DDBJ databases">
        <authorList>
            <consortium name="Pathogen Informatics"/>
            <person name="Doyle S."/>
        </authorList>
    </citation>
    <scope>NUCLEOTIDE SEQUENCE [LARGE SCALE GENOMIC DNA]</scope>
    <source>
        <strain evidence="1 2">NCTC12195</strain>
    </source>
</reference>
<accession>A0A380FHY1</accession>
<gene>
    <name evidence="1" type="ORF">NCTC12195_02405</name>
</gene>
<dbReference type="EMBL" id="UHDK01000001">
    <property type="protein sequence ID" value="SUM32956.1"/>
    <property type="molecule type" value="Genomic_DNA"/>
</dbReference>
<evidence type="ECO:0000313" key="2">
    <source>
        <dbReference type="Proteomes" id="UP000255277"/>
    </source>
</evidence>
<sequence length="51" mass="5750">MPEVTRRLGDWLEACPDKTLTVVKSSTSEMAYGMAKWAKAKLGNPYTRRFG</sequence>
<dbReference type="Proteomes" id="UP000255277">
    <property type="component" value="Unassembled WGS sequence"/>
</dbReference>